<feature type="non-terminal residue" evidence="10">
    <location>
        <position position="1"/>
    </location>
</feature>
<keyword evidence="6 8" id="KW-0472">Membrane</keyword>
<evidence type="ECO:0000313" key="11">
    <source>
        <dbReference type="Proteomes" id="UP000242450"/>
    </source>
</evidence>
<keyword evidence="4" id="KW-0430">Lectin</keyword>
<accession>A0A212C6B8</accession>
<dbReference type="GO" id="GO:0005537">
    <property type="term" value="F:D-mannose binding"/>
    <property type="evidence" value="ECO:0007669"/>
    <property type="project" value="TreeGrafter"/>
</dbReference>
<sequence length="435" mass="48391">AIPSSDQIRIAPSLKSQRGSVWTKTKAAFENWELEVTFRVTGRGRIGADGLAVWYTENQGLEGPVFGSADMWNGVGIFFDSFDNDGKKNNPAILIIGNNGQIHYDHQNDGANQALSSCQRDFRNKPYPVRAKITYYQKTLTVMINNGFTPDKNDYEFCAKVENMIIPAQGHFGISAATGGLAADEIFESVGDRELRQIFEGQNRIHLEIKQLNRQLDMILDEQRRYVSSLTEEIAKRGAGAPGQPGQVSLPGLRRCLGEGRSLGWRSGRKEAEAVWVLHCVLAGVGALGLAGHLVFFLQTFQQELDTVVNTQHEILRQVNEMKNSMSETVRLVSGIAHPGPAAGVYETTQHFNDIKEHLHIVRRDVDSLAQRSMVSSPFCSSVINYHSLLLGRTNPSNERPKCPELPPFPSCLSTLHFVIFVVVQTVLFIGYIMY</sequence>
<dbReference type="InterPro" id="IPR005052">
    <property type="entry name" value="Lectin_leg"/>
</dbReference>
<evidence type="ECO:0000256" key="6">
    <source>
        <dbReference type="ARBA" id="ARBA00023136"/>
    </source>
</evidence>
<comment type="subcellular location">
    <subcellularLocation>
        <location evidence="1">Endoplasmic reticulum-Golgi intermediate compartment membrane</location>
        <topology evidence="1">Single-pass type I membrane protein</topology>
    </subcellularLocation>
</comment>
<evidence type="ECO:0000256" key="7">
    <source>
        <dbReference type="ARBA" id="ARBA00023157"/>
    </source>
</evidence>
<dbReference type="FunFam" id="2.60.120.200:FF:000028">
    <property type="entry name" value="Blast:Protein ERGIC-53"/>
    <property type="match status" value="1"/>
</dbReference>
<dbReference type="Pfam" id="PF03388">
    <property type="entry name" value="Lectin_leg-like"/>
    <property type="match status" value="1"/>
</dbReference>
<feature type="transmembrane region" description="Helical" evidence="8">
    <location>
        <begin position="275"/>
        <end position="298"/>
    </location>
</feature>
<feature type="domain" description="L-type lectin-like" evidence="9">
    <location>
        <begin position="1"/>
        <end position="194"/>
    </location>
</feature>
<feature type="transmembrane region" description="Helical" evidence="8">
    <location>
        <begin position="415"/>
        <end position="434"/>
    </location>
</feature>
<dbReference type="GO" id="GO:0033116">
    <property type="term" value="C:endoplasmic reticulum-Golgi intermediate compartment membrane"/>
    <property type="evidence" value="ECO:0007669"/>
    <property type="project" value="UniProtKB-SubCell"/>
</dbReference>
<keyword evidence="7" id="KW-1015">Disulfide bond</keyword>
<dbReference type="Proteomes" id="UP000242450">
    <property type="component" value="Chromosome 27"/>
</dbReference>
<dbReference type="GO" id="GO:0005789">
    <property type="term" value="C:endoplasmic reticulum membrane"/>
    <property type="evidence" value="ECO:0007669"/>
    <property type="project" value="TreeGrafter"/>
</dbReference>
<dbReference type="GO" id="GO:0000139">
    <property type="term" value="C:Golgi membrane"/>
    <property type="evidence" value="ECO:0007669"/>
    <property type="project" value="TreeGrafter"/>
</dbReference>
<reference evidence="10 11" key="1">
    <citation type="journal article" date="2018" name="Mol. Genet. Genomics">
        <title>The red deer Cervus elaphus genome CerEla1.0: sequencing, annotating, genes, and chromosomes.</title>
        <authorList>
            <person name="Bana N.A."/>
            <person name="Nyiri A."/>
            <person name="Nagy J."/>
            <person name="Frank K."/>
            <person name="Nagy T."/>
            <person name="Steger V."/>
            <person name="Schiller M."/>
            <person name="Lakatos P."/>
            <person name="Sugar L."/>
            <person name="Horn P."/>
            <person name="Barta E."/>
            <person name="Orosz L."/>
        </authorList>
    </citation>
    <scope>NUCLEOTIDE SEQUENCE [LARGE SCALE GENOMIC DNA]</scope>
    <source>
        <strain evidence="10">Hungarian</strain>
    </source>
</reference>
<feature type="non-terminal residue" evidence="10">
    <location>
        <position position="435"/>
    </location>
</feature>
<dbReference type="PANTHER" id="PTHR12223:SF32">
    <property type="entry name" value="PROTEIN ERGIC-53"/>
    <property type="match status" value="1"/>
</dbReference>
<evidence type="ECO:0000256" key="2">
    <source>
        <dbReference type="ARBA" id="ARBA00022692"/>
    </source>
</evidence>
<dbReference type="InterPro" id="IPR013320">
    <property type="entry name" value="ConA-like_dom_sf"/>
</dbReference>
<dbReference type="SUPFAM" id="SSF49899">
    <property type="entry name" value="Concanavalin A-like lectins/glucanases"/>
    <property type="match status" value="1"/>
</dbReference>
<evidence type="ECO:0000256" key="1">
    <source>
        <dbReference type="ARBA" id="ARBA00004151"/>
    </source>
</evidence>
<evidence type="ECO:0000256" key="4">
    <source>
        <dbReference type="ARBA" id="ARBA00022734"/>
    </source>
</evidence>
<gene>
    <name evidence="10" type="ORF">Celaphus_00017828</name>
</gene>
<keyword evidence="2 8" id="KW-0812">Transmembrane</keyword>
<comment type="caution">
    <text evidence="10">The sequence shown here is derived from an EMBL/GenBank/DDBJ whole genome shotgun (WGS) entry which is preliminary data.</text>
</comment>
<organism evidence="10 11">
    <name type="scientific">Cervus elaphus hippelaphus</name>
    <name type="common">European red deer</name>
    <dbReference type="NCBI Taxonomy" id="46360"/>
    <lineage>
        <taxon>Eukaryota</taxon>
        <taxon>Metazoa</taxon>
        <taxon>Chordata</taxon>
        <taxon>Craniata</taxon>
        <taxon>Vertebrata</taxon>
        <taxon>Euteleostomi</taxon>
        <taxon>Mammalia</taxon>
        <taxon>Eutheria</taxon>
        <taxon>Laurasiatheria</taxon>
        <taxon>Artiodactyla</taxon>
        <taxon>Ruminantia</taxon>
        <taxon>Pecora</taxon>
        <taxon>Cervidae</taxon>
        <taxon>Cervinae</taxon>
        <taxon>Cervus</taxon>
    </lineage>
</organism>
<dbReference type="OrthoDB" id="10265193at2759"/>
<dbReference type="GO" id="GO:0030134">
    <property type="term" value="C:COPII-coated ER to Golgi transport vesicle"/>
    <property type="evidence" value="ECO:0007669"/>
    <property type="project" value="TreeGrafter"/>
</dbReference>
<dbReference type="InterPro" id="IPR051136">
    <property type="entry name" value="Intracellular_Lectin-GPT"/>
</dbReference>
<dbReference type="PROSITE" id="PS51328">
    <property type="entry name" value="L_LECTIN_LIKE"/>
    <property type="match status" value="1"/>
</dbReference>
<keyword evidence="11" id="KW-1185">Reference proteome</keyword>
<dbReference type="AlphaFoldDB" id="A0A212C6B8"/>
<name>A0A212C6B8_CEREH</name>
<dbReference type="PANTHER" id="PTHR12223">
    <property type="entry name" value="VESICULAR MANNOSE-BINDING LECTIN"/>
    <property type="match status" value="1"/>
</dbReference>
<dbReference type="GO" id="GO:0006888">
    <property type="term" value="P:endoplasmic reticulum to Golgi vesicle-mediated transport"/>
    <property type="evidence" value="ECO:0007669"/>
    <property type="project" value="TreeGrafter"/>
</dbReference>
<dbReference type="EMBL" id="MKHE01000027">
    <property type="protein sequence ID" value="OWK01543.1"/>
    <property type="molecule type" value="Genomic_DNA"/>
</dbReference>
<keyword evidence="5 8" id="KW-1133">Transmembrane helix</keyword>
<evidence type="ECO:0000256" key="3">
    <source>
        <dbReference type="ARBA" id="ARBA00022729"/>
    </source>
</evidence>
<evidence type="ECO:0000259" key="9">
    <source>
        <dbReference type="PROSITE" id="PS51328"/>
    </source>
</evidence>
<evidence type="ECO:0000313" key="10">
    <source>
        <dbReference type="EMBL" id="OWK01543.1"/>
    </source>
</evidence>
<dbReference type="Gene3D" id="2.60.120.200">
    <property type="match status" value="1"/>
</dbReference>
<evidence type="ECO:0000256" key="8">
    <source>
        <dbReference type="SAM" id="Phobius"/>
    </source>
</evidence>
<evidence type="ECO:0000256" key="5">
    <source>
        <dbReference type="ARBA" id="ARBA00022989"/>
    </source>
</evidence>
<protein>
    <submittedName>
        <fullName evidence="10">LMAN1</fullName>
    </submittedName>
</protein>
<keyword evidence="3" id="KW-0732">Signal</keyword>
<proteinExistence type="predicted"/>